<keyword evidence="3 5" id="KW-0012">Acyltransferase</keyword>
<sequence length="223" mass="24614">MNQPAHTRAVSTRWLESGITFAEGLQLQEQLVIDRQEGSINDTLLLLEHAAVYTIGRTSDKSSLQEAQLLPHPVFEINRGGKATYHGPGQLTAYAILDLVPLGKDLHVYLRFLEEVLILTCQEFGVNAHRRDGLTGIWIENRKMASIGVGVRKWVSMHGIALNVTRESLPPFLSIVPCGLDGVSMTCLEVEAGRDLSVEEVGNAFARHFDTLVTAQRKQETSA</sequence>
<organism evidence="10 11">
    <name type="scientific">Sulfuriroseicoccus oceanibius</name>
    <dbReference type="NCBI Taxonomy" id="2707525"/>
    <lineage>
        <taxon>Bacteria</taxon>
        <taxon>Pseudomonadati</taxon>
        <taxon>Verrucomicrobiota</taxon>
        <taxon>Verrucomicrobiia</taxon>
        <taxon>Verrucomicrobiales</taxon>
        <taxon>Verrucomicrobiaceae</taxon>
        <taxon>Sulfuriroseicoccus</taxon>
    </lineage>
</organism>
<feature type="site" description="Lowers pKa of active site Cys" evidence="5 9">
    <location>
        <position position="143"/>
    </location>
</feature>
<evidence type="ECO:0000256" key="1">
    <source>
        <dbReference type="ARBA" id="ARBA00004821"/>
    </source>
</evidence>
<comment type="pathway">
    <text evidence="1 5 6">Protein modification; protein lipoylation via endogenous pathway; protein N(6)-(lipoyl)lysine from octanoyl-[acyl-carrier-protein]: step 1/2.</text>
</comment>
<dbReference type="Gene3D" id="3.30.930.10">
    <property type="entry name" value="Bira Bifunctional Protein, Domain 2"/>
    <property type="match status" value="1"/>
</dbReference>
<dbReference type="GO" id="GO:0009249">
    <property type="term" value="P:protein lipoylation"/>
    <property type="evidence" value="ECO:0007669"/>
    <property type="project" value="InterPro"/>
</dbReference>
<protein>
    <recommendedName>
        <fullName evidence="5 6">Octanoyltransferase</fullName>
        <ecNumber evidence="5 6">2.3.1.181</ecNumber>
    </recommendedName>
    <alternativeName>
        <fullName evidence="5">Lipoate-protein ligase B</fullName>
    </alternativeName>
    <alternativeName>
        <fullName evidence="5">Lipoyl/octanoyl transferase</fullName>
    </alternativeName>
    <alternativeName>
        <fullName evidence="5">Octanoyl-[acyl-carrier-protein]-protein N-octanoyltransferase</fullName>
    </alternativeName>
</protein>
<evidence type="ECO:0000256" key="3">
    <source>
        <dbReference type="ARBA" id="ARBA00023315"/>
    </source>
</evidence>
<feature type="active site" description="Acyl-thioester intermediate" evidence="5 7">
    <location>
        <position position="178"/>
    </location>
</feature>
<dbReference type="InterPro" id="IPR004143">
    <property type="entry name" value="BPL_LPL_catalytic"/>
</dbReference>
<evidence type="ECO:0000256" key="6">
    <source>
        <dbReference type="PIRNR" id="PIRNR016262"/>
    </source>
</evidence>
<feature type="binding site" evidence="5 8">
    <location>
        <begin position="146"/>
        <end position="148"/>
    </location>
    <ligand>
        <name>substrate</name>
    </ligand>
</feature>
<evidence type="ECO:0000256" key="4">
    <source>
        <dbReference type="ARBA" id="ARBA00024732"/>
    </source>
</evidence>
<dbReference type="NCBIfam" id="TIGR00214">
    <property type="entry name" value="lipB"/>
    <property type="match status" value="1"/>
</dbReference>
<comment type="subcellular location">
    <subcellularLocation>
        <location evidence="5">Cytoplasm</location>
    </subcellularLocation>
</comment>
<dbReference type="RefSeq" id="WP_164363549.1">
    <property type="nucleotide sequence ID" value="NZ_CP066776.1"/>
</dbReference>
<name>A0A6B3L3U5_9BACT</name>
<comment type="catalytic activity">
    <reaction evidence="5 6">
        <text>octanoyl-[ACP] + L-lysyl-[protein] = N(6)-octanoyl-L-lysyl-[protein] + holo-[ACP] + H(+)</text>
        <dbReference type="Rhea" id="RHEA:17665"/>
        <dbReference type="Rhea" id="RHEA-COMP:9636"/>
        <dbReference type="Rhea" id="RHEA-COMP:9685"/>
        <dbReference type="Rhea" id="RHEA-COMP:9752"/>
        <dbReference type="Rhea" id="RHEA-COMP:9928"/>
        <dbReference type="ChEBI" id="CHEBI:15378"/>
        <dbReference type="ChEBI" id="CHEBI:29969"/>
        <dbReference type="ChEBI" id="CHEBI:64479"/>
        <dbReference type="ChEBI" id="CHEBI:78463"/>
        <dbReference type="ChEBI" id="CHEBI:78809"/>
        <dbReference type="EC" id="2.3.1.181"/>
    </reaction>
</comment>
<evidence type="ECO:0000256" key="9">
    <source>
        <dbReference type="PIRSR" id="PIRSR016262-3"/>
    </source>
</evidence>
<comment type="miscellaneous">
    <text evidence="5">In the reaction, the free carboxyl group of octanoic acid is attached via an amide linkage to the epsilon-amino group of a specific lysine residue of lipoyl domains of lipoate-dependent enzymes.</text>
</comment>
<dbReference type="EC" id="2.3.1.181" evidence="5 6"/>
<dbReference type="GO" id="GO:0033819">
    <property type="term" value="F:lipoyl(octanoyl) transferase activity"/>
    <property type="evidence" value="ECO:0007669"/>
    <property type="project" value="UniProtKB-EC"/>
</dbReference>
<dbReference type="NCBIfam" id="NF010925">
    <property type="entry name" value="PRK14345.1"/>
    <property type="match status" value="1"/>
</dbReference>
<dbReference type="GO" id="GO:0005737">
    <property type="term" value="C:cytoplasm"/>
    <property type="evidence" value="ECO:0007669"/>
    <property type="project" value="UniProtKB-SubCell"/>
</dbReference>
<evidence type="ECO:0000313" key="10">
    <source>
        <dbReference type="EMBL" id="QQL43940.1"/>
    </source>
</evidence>
<dbReference type="Proteomes" id="UP000475117">
    <property type="component" value="Chromosome"/>
</dbReference>
<dbReference type="Pfam" id="PF21948">
    <property type="entry name" value="LplA-B_cat"/>
    <property type="match status" value="1"/>
</dbReference>
<proteinExistence type="inferred from homology"/>
<reference evidence="10 11" key="1">
    <citation type="submission" date="2020-12" db="EMBL/GenBank/DDBJ databases">
        <title>Sulforoseuscoccus oceanibium gen. nov., sp. nov., a representative of the phylum Verrucomicrobia with special cytoplasmic membrane, and proposal of Sulforoseuscoccusaceae fam. nov.</title>
        <authorList>
            <person name="Xi F."/>
        </authorList>
    </citation>
    <scope>NUCLEOTIDE SEQUENCE [LARGE SCALE GENOMIC DNA]</scope>
    <source>
        <strain evidence="10 11">T37</strain>
    </source>
</reference>
<dbReference type="PROSITE" id="PS51733">
    <property type="entry name" value="BPL_LPL_CATALYTIC"/>
    <property type="match status" value="1"/>
</dbReference>
<dbReference type="EMBL" id="CP066776">
    <property type="protein sequence ID" value="QQL43940.1"/>
    <property type="molecule type" value="Genomic_DNA"/>
</dbReference>
<feature type="binding site" evidence="5 8">
    <location>
        <begin position="159"/>
        <end position="161"/>
    </location>
    <ligand>
        <name>substrate</name>
    </ligand>
</feature>
<dbReference type="PANTHER" id="PTHR10993:SF7">
    <property type="entry name" value="LIPOYLTRANSFERASE 2, MITOCHONDRIAL-RELATED"/>
    <property type="match status" value="1"/>
</dbReference>
<keyword evidence="5" id="KW-0963">Cytoplasm</keyword>
<dbReference type="InterPro" id="IPR000544">
    <property type="entry name" value="Octanoyltransferase"/>
</dbReference>
<evidence type="ECO:0000256" key="8">
    <source>
        <dbReference type="PIRSR" id="PIRSR016262-2"/>
    </source>
</evidence>
<accession>A0A6B3L3U5</accession>
<comment type="function">
    <text evidence="4 5 6">Catalyzes the transfer of endogenously produced octanoic acid from octanoyl-acyl-carrier-protein onto the lipoyl domains of lipoate-dependent enzymes. Lipoyl-ACP can also act as a substrate although octanoyl-ACP is likely to be the physiological substrate.</text>
</comment>
<dbReference type="KEGG" id="soa:G3M56_008525"/>
<evidence type="ECO:0000256" key="7">
    <source>
        <dbReference type="PIRSR" id="PIRSR016262-1"/>
    </source>
</evidence>
<comment type="similarity">
    <text evidence="5 6">Belongs to the LipB family.</text>
</comment>
<dbReference type="SUPFAM" id="SSF55681">
    <property type="entry name" value="Class II aaRS and biotin synthetases"/>
    <property type="match status" value="1"/>
</dbReference>
<dbReference type="PIRSF" id="PIRSF016262">
    <property type="entry name" value="LPLase"/>
    <property type="match status" value="1"/>
</dbReference>
<keyword evidence="2 5" id="KW-0808">Transferase</keyword>
<evidence type="ECO:0000256" key="5">
    <source>
        <dbReference type="HAMAP-Rule" id="MF_00013"/>
    </source>
</evidence>
<evidence type="ECO:0000256" key="2">
    <source>
        <dbReference type="ARBA" id="ARBA00022679"/>
    </source>
</evidence>
<keyword evidence="11" id="KW-1185">Reference proteome</keyword>
<dbReference type="InterPro" id="IPR045864">
    <property type="entry name" value="aa-tRNA-synth_II/BPL/LPL"/>
</dbReference>
<evidence type="ECO:0000313" key="11">
    <source>
        <dbReference type="Proteomes" id="UP000475117"/>
    </source>
</evidence>
<dbReference type="AlphaFoldDB" id="A0A6B3L3U5"/>
<dbReference type="UniPathway" id="UPA00538">
    <property type="reaction ID" value="UER00592"/>
</dbReference>
<gene>
    <name evidence="5 10" type="primary">lipB</name>
    <name evidence="10" type="ORF">G3M56_008525</name>
</gene>
<dbReference type="PANTHER" id="PTHR10993">
    <property type="entry name" value="OCTANOYLTRANSFERASE"/>
    <property type="match status" value="1"/>
</dbReference>
<dbReference type="HAMAP" id="MF_00013">
    <property type="entry name" value="LipB"/>
    <property type="match status" value="1"/>
</dbReference>
<dbReference type="InterPro" id="IPR020605">
    <property type="entry name" value="Octanoyltransferase_CS"/>
</dbReference>
<dbReference type="PROSITE" id="PS01313">
    <property type="entry name" value="LIPB"/>
    <property type="match status" value="1"/>
</dbReference>
<dbReference type="CDD" id="cd16444">
    <property type="entry name" value="LipB"/>
    <property type="match status" value="1"/>
</dbReference>
<feature type="binding site" evidence="5 8">
    <location>
        <begin position="79"/>
        <end position="86"/>
    </location>
    <ligand>
        <name>substrate</name>
    </ligand>
</feature>